<name>A0A8H7AE10_9EURO</name>
<gene>
    <name evidence="1" type="ORF">GJ744_011805</name>
</gene>
<reference evidence="1" key="1">
    <citation type="submission" date="2020-02" db="EMBL/GenBank/DDBJ databases">
        <authorList>
            <person name="Palmer J.M."/>
        </authorList>
    </citation>
    <scope>NUCLEOTIDE SEQUENCE</scope>
    <source>
        <strain evidence="1">EPUS1.4</strain>
        <tissue evidence="1">Thallus</tissue>
    </source>
</reference>
<sequence length="72" mass="8294">MRANEDLKWLLILSQLDPVSWVPLGIVSYRGLRARNAGINRGRKSIKPLLRPTRRRNTCFNVKGVVTTGNYW</sequence>
<dbReference type="Proteomes" id="UP000606974">
    <property type="component" value="Unassembled WGS sequence"/>
</dbReference>
<evidence type="ECO:0000313" key="2">
    <source>
        <dbReference type="Proteomes" id="UP000606974"/>
    </source>
</evidence>
<comment type="caution">
    <text evidence="1">The sequence shown here is derived from an EMBL/GenBank/DDBJ whole genome shotgun (WGS) entry which is preliminary data.</text>
</comment>
<accession>A0A8H7AE10</accession>
<organism evidence="1 2">
    <name type="scientific">Endocarpon pusillum</name>
    <dbReference type="NCBI Taxonomy" id="364733"/>
    <lineage>
        <taxon>Eukaryota</taxon>
        <taxon>Fungi</taxon>
        <taxon>Dikarya</taxon>
        <taxon>Ascomycota</taxon>
        <taxon>Pezizomycotina</taxon>
        <taxon>Eurotiomycetes</taxon>
        <taxon>Chaetothyriomycetidae</taxon>
        <taxon>Verrucariales</taxon>
        <taxon>Verrucariaceae</taxon>
        <taxon>Endocarpon</taxon>
    </lineage>
</organism>
<evidence type="ECO:0000313" key="1">
    <source>
        <dbReference type="EMBL" id="KAF7506339.1"/>
    </source>
</evidence>
<keyword evidence="2" id="KW-1185">Reference proteome</keyword>
<protein>
    <submittedName>
        <fullName evidence="1">Uncharacterized protein</fullName>
    </submittedName>
</protein>
<proteinExistence type="predicted"/>
<dbReference type="AlphaFoldDB" id="A0A8H7AE10"/>
<dbReference type="EMBL" id="JAACFV010000088">
    <property type="protein sequence ID" value="KAF7506339.1"/>
    <property type="molecule type" value="Genomic_DNA"/>
</dbReference>